<dbReference type="InterPro" id="IPR036514">
    <property type="entry name" value="SGNH_hydro_sf"/>
</dbReference>
<dbReference type="PROSITE" id="PS51257">
    <property type="entry name" value="PROKAR_LIPOPROTEIN"/>
    <property type="match status" value="1"/>
</dbReference>
<evidence type="ECO:0000259" key="1">
    <source>
        <dbReference type="Pfam" id="PF13472"/>
    </source>
</evidence>
<dbReference type="CDD" id="cd01832">
    <property type="entry name" value="SGNH_hydrolase_like_1"/>
    <property type="match status" value="1"/>
</dbReference>
<dbReference type="OrthoDB" id="158267at2"/>
<dbReference type="GO" id="GO:0004622">
    <property type="term" value="F:phosphatidylcholine lysophospholipase activity"/>
    <property type="evidence" value="ECO:0007669"/>
    <property type="project" value="TreeGrafter"/>
</dbReference>
<keyword evidence="3" id="KW-1185">Reference proteome</keyword>
<dbReference type="PANTHER" id="PTHR30383:SF5">
    <property type="entry name" value="SGNH HYDROLASE-TYPE ESTERASE DOMAIN-CONTAINING PROTEIN"/>
    <property type="match status" value="1"/>
</dbReference>
<dbReference type="KEGG" id="emar:D1013_04855"/>
<protein>
    <submittedName>
        <fullName evidence="2">SGNH/GDSL hydrolase family protein</fullName>
    </submittedName>
</protein>
<dbReference type="RefSeq" id="WP_121847808.1">
    <property type="nucleotide sequence ID" value="NZ_CP032050.1"/>
</dbReference>
<evidence type="ECO:0000313" key="3">
    <source>
        <dbReference type="Proteomes" id="UP000276309"/>
    </source>
</evidence>
<name>A0A3G2L3H9_9FLAO</name>
<dbReference type="Pfam" id="PF13472">
    <property type="entry name" value="Lipase_GDSL_2"/>
    <property type="match status" value="1"/>
</dbReference>
<sequence>MRNLTTAPALLLFILVITLGCSKRSLSPQADYETEESPNKVNDNSQNLNYLALGDSYTIGTSVELEDNYPSQLSSAIENQLSAKVDYKIVAKAGWRTDELLKALDNEKIDNHQDLVTLLIGVNNQYQGEPFSKYRREFKELLKSAIQYADGHSNNVFVISIPDWGYTPYGQGWDSEKITEQINEYNAFAEETALENGVKFINITDITREGLTNENLVADDGLHPSKEAYRLFVDRMLPIIVSSLKN</sequence>
<dbReference type="SUPFAM" id="SSF52266">
    <property type="entry name" value="SGNH hydrolase"/>
    <property type="match status" value="1"/>
</dbReference>
<dbReference type="InterPro" id="IPR013830">
    <property type="entry name" value="SGNH_hydro"/>
</dbReference>
<dbReference type="AlphaFoldDB" id="A0A3G2L3H9"/>
<gene>
    <name evidence="2" type="ORF">D1013_04855</name>
</gene>
<evidence type="ECO:0000313" key="2">
    <source>
        <dbReference type="EMBL" id="AYN66756.1"/>
    </source>
</evidence>
<feature type="domain" description="SGNH hydrolase-type esterase" evidence="1">
    <location>
        <begin position="52"/>
        <end position="231"/>
    </location>
</feature>
<dbReference type="PANTHER" id="PTHR30383">
    <property type="entry name" value="THIOESTERASE 1/PROTEASE 1/LYSOPHOSPHOLIPASE L1"/>
    <property type="match status" value="1"/>
</dbReference>
<dbReference type="Proteomes" id="UP000276309">
    <property type="component" value="Chromosome"/>
</dbReference>
<reference evidence="2 3" key="1">
    <citation type="submission" date="2018-08" db="EMBL/GenBank/DDBJ databases">
        <title>The reduced genetic potential of extracellular carbohydrate catabolism in Euzebyella marina RN62, a Flavobacteriia bacterium isolated from the hadal water.</title>
        <authorList>
            <person name="Xue C."/>
        </authorList>
    </citation>
    <scope>NUCLEOTIDE SEQUENCE [LARGE SCALE GENOMIC DNA]</scope>
    <source>
        <strain evidence="2 3">RN62</strain>
    </source>
</reference>
<dbReference type="EMBL" id="CP032050">
    <property type="protein sequence ID" value="AYN66756.1"/>
    <property type="molecule type" value="Genomic_DNA"/>
</dbReference>
<dbReference type="InterPro" id="IPR051532">
    <property type="entry name" value="Ester_Hydrolysis_Enzymes"/>
</dbReference>
<dbReference type="Gene3D" id="3.40.50.1110">
    <property type="entry name" value="SGNH hydrolase"/>
    <property type="match status" value="1"/>
</dbReference>
<accession>A0A3G2L3H9</accession>
<proteinExistence type="predicted"/>
<keyword evidence="2" id="KW-0378">Hydrolase</keyword>
<organism evidence="2 3">
    <name type="scientific">Euzebyella marina</name>
    <dbReference type="NCBI Taxonomy" id="1761453"/>
    <lineage>
        <taxon>Bacteria</taxon>
        <taxon>Pseudomonadati</taxon>
        <taxon>Bacteroidota</taxon>
        <taxon>Flavobacteriia</taxon>
        <taxon>Flavobacteriales</taxon>
        <taxon>Flavobacteriaceae</taxon>
        <taxon>Euzebyella</taxon>
    </lineage>
</organism>